<sequence length="84" mass="9159">TQSVSGVKRKLEYITAFTDFDMATTPSNIAAEVKLENSPCSSEDLMYMATTPSNIAAEVKLENSPCSSEDLMYMATTHQTSLLT</sequence>
<accession>A0A6S7JMS1</accession>
<reference evidence="1" key="1">
    <citation type="submission" date="2020-04" db="EMBL/GenBank/DDBJ databases">
        <authorList>
            <person name="Alioto T."/>
            <person name="Alioto T."/>
            <person name="Gomez Garrido J."/>
        </authorList>
    </citation>
    <scope>NUCLEOTIDE SEQUENCE</scope>
    <source>
        <strain evidence="1">A484AB</strain>
    </source>
</reference>
<organism evidence="1 2">
    <name type="scientific">Paramuricea clavata</name>
    <name type="common">Red gorgonian</name>
    <name type="synonym">Violescent sea-whip</name>
    <dbReference type="NCBI Taxonomy" id="317549"/>
    <lineage>
        <taxon>Eukaryota</taxon>
        <taxon>Metazoa</taxon>
        <taxon>Cnidaria</taxon>
        <taxon>Anthozoa</taxon>
        <taxon>Octocorallia</taxon>
        <taxon>Malacalcyonacea</taxon>
        <taxon>Plexauridae</taxon>
        <taxon>Paramuricea</taxon>
    </lineage>
</organism>
<feature type="non-terminal residue" evidence="1">
    <location>
        <position position="84"/>
    </location>
</feature>
<evidence type="ECO:0000313" key="2">
    <source>
        <dbReference type="Proteomes" id="UP001152795"/>
    </source>
</evidence>
<keyword evidence="2" id="KW-1185">Reference proteome</keyword>
<dbReference type="Proteomes" id="UP001152795">
    <property type="component" value="Unassembled WGS sequence"/>
</dbReference>
<dbReference type="EMBL" id="CACRXK020018596">
    <property type="protein sequence ID" value="CAB4032677.1"/>
    <property type="molecule type" value="Genomic_DNA"/>
</dbReference>
<evidence type="ECO:0000313" key="1">
    <source>
        <dbReference type="EMBL" id="CAB4032677.1"/>
    </source>
</evidence>
<proteinExistence type="predicted"/>
<gene>
    <name evidence="1" type="ORF">PACLA_8A086040</name>
</gene>
<comment type="caution">
    <text evidence="1">The sequence shown here is derived from an EMBL/GenBank/DDBJ whole genome shotgun (WGS) entry which is preliminary data.</text>
</comment>
<protein>
    <submittedName>
        <fullName evidence="1">Uncharacterized protein</fullName>
    </submittedName>
</protein>
<name>A0A6S7JMS1_PARCT</name>
<dbReference type="AlphaFoldDB" id="A0A6S7JMS1"/>